<reference evidence="4" key="1">
    <citation type="submission" date="2015-10" db="EMBL/GenBank/DDBJ databases">
        <authorList>
            <person name="Luecker S."/>
            <person name="Luecker S."/>
        </authorList>
    </citation>
    <scope>NUCLEOTIDE SEQUENCE [LARGE SCALE GENOMIC DNA]</scope>
</reference>
<keyword evidence="4" id="KW-1185">Reference proteome</keyword>
<name>A0A0S4L8R3_9BACT</name>
<sequence length="181" mass="20226">MQMTWPPQAVWELAHDLYTHEPVGKERRAGSGLYPVATGADHSCEDRGRRVGQYDRQGPSRWDGGVKKNGPQALGRSRGGWTTKIHLVAANVRTALTFPLSPGQAHDIPEGRKLLHRFRKRPRPIPLLMDRAYEGDETRQLAVELGYVPVVPPKDNRPGHGTTIAPCIERGILKIGQYAKW</sequence>
<feature type="region of interest" description="Disordered" evidence="1">
    <location>
        <begin position="25"/>
        <end position="78"/>
    </location>
</feature>
<dbReference type="AlphaFoldDB" id="A0A0S4L8R3"/>
<dbReference type="STRING" id="1742973.COMA2_160024"/>
<evidence type="ECO:0000256" key="1">
    <source>
        <dbReference type="SAM" id="MobiDB-lite"/>
    </source>
</evidence>
<feature type="domain" description="Transposase IS4-like" evidence="2">
    <location>
        <begin position="83"/>
        <end position="156"/>
    </location>
</feature>
<dbReference type="Proteomes" id="UP000198736">
    <property type="component" value="Unassembled WGS sequence"/>
</dbReference>
<feature type="compositionally biased region" description="Basic and acidic residues" evidence="1">
    <location>
        <begin position="42"/>
        <end position="53"/>
    </location>
</feature>
<dbReference type="GO" id="GO:0004803">
    <property type="term" value="F:transposase activity"/>
    <property type="evidence" value="ECO:0007669"/>
    <property type="project" value="InterPro"/>
</dbReference>
<protein>
    <submittedName>
        <fullName evidence="3">Transposase</fullName>
    </submittedName>
</protein>
<dbReference type="EMBL" id="CZPZ01000008">
    <property type="protein sequence ID" value="CUS34188.1"/>
    <property type="molecule type" value="Genomic_DNA"/>
</dbReference>
<dbReference type="GO" id="GO:0003677">
    <property type="term" value="F:DNA binding"/>
    <property type="evidence" value="ECO:0007669"/>
    <property type="project" value="InterPro"/>
</dbReference>
<evidence type="ECO:0000313" key="4">
    <source>
        <dbReference type="Proteomes" id="UP000198736"/>
    </source>
</evidence>
<organism evidence="3 4">
    <name type="scientific">Candidatus Nitrospira nitrificans</name>
    <dbReference type="NCBI Taxonomy" id="1742973"/>
    <lineage>
        <taxon>Bacteria</taxon>
        <taxon>Pseudomonadati</taxon>
        <taxon>Nitrospirota</taxon>
        <taxon>Nitrospiria</taxon>
        <taxon>Nitrospirales</taxon>
        <taxon>Nitrospiraceae</taxon>
        <taxon>Nitrospira</taxon>
    </lineage>
</organism>
<evidence type="ECO:0000259" key="2">
    <source>
        <dbReference type="Pfam" id="PF01609"/>
    </source>
</evidence>
<dbReference type="InterPro" id="IPR002559">
    <property type="entry name" value="Transposase_11"/>
</dbReference>
<evidence type="ECO:0000313" key="3">
    <source>
        <dbReference type="EMBL" id="CUS34188.1"/>
    </source>
</evidence>
<accession>A0A0S4L8R3</accession>
<dbReference type="Pfam" id="PF01609">
    <property type="entry name" value="DDE_Tnp_1"/>
    <property type="match status" value="1"/>
</dbReference>
<gene>
    <name evidence="3" type="ORF">COMA2_160024</name>
</gene>
<dbReference type="GO" id="GO:0006313">
    <property type="term" value="P:DNA transposition"/>
    <property type="evidence" value="ECO:0007669"/>
    <property type="project" value="InterPro"/>
</dbReference>
<proteinExistence type="predicted"/>